<evidence type="ECO:0000259" key="3">
    <source>
        <dbReference type="Pfam" id="PF14657"/>
    </source>
</evidence>
<accession>A0A174Z825</accession>
<organism evidence="5 6">
    <name type="scientific">Lachnospira eligens</name>
    <dbReference type="NCBI Taxonomy" id="39485"/>
    <lineage>
        <taxon>Bacteria</taxon>
        <taxon>Bacillati</taxon>
        <taxon>Bacillota</taxon>
        <taxon>Clostridia</taxon>
        <taxon>Lachnospirales</taxon>
        <taxon>Lachnospiraceae</taxon>
        <taxon>Lachnospira</taxon>
    </lineage>
</organism>
<name>A0A174Z825_9FIRM</name>
<feature type="domain" description="Integrase SAM-like N-terminal" evidence="4">
    <location>
        <begin position="59"/>
        <end position="113"/>
    </location>
</feature>
<evidence type="ECO:0000256" key="2">
    <source>
        <dbReference type="ARBA" id="ARBA00023125"/>
    </source>
</evidence>
<gene>
    <name evidence="5" type="ORF">ERS852492_01206</name>
</gene>
<comment type="similarity">
    <text evidence="1">Belongs to the 'phage' integrase family.</text>
</comment>
<reference evidence="5 6" key="1">
    <citation type="submission" date="2015-09" db="EMBL/GenBank/DDBJ databases">
        <authorList>
            <consortium name="Pathogen Informatics"/>
        </authorList>
    </citation>
    <scope>NUCLEOTIDE SEQUENCE [LARGE SCALE GENOMIC DNA]</scope>
    <source>
        <strain evidence="5 6">2789STDY5834878</strain>
    </source>
</reference>
<dbReference type="Gene3D" id="1.10.150.130">
    <property type="match status" value="1"/>
</dbReference>
<dbReference type="Pfam" id="PF14659">
    <property type="entry name" value="Phage_int_SAM_3"/>
    <property type="match status" value="1"/>
</dbReference>
<dbReference type="GO" id="GO:0015074">
    <property type="term" value="P:DNA integration"/>
    <property type="evidence" value="ECO:0007669"/>
    <property type="project" value="InterPro"/>
</dbReference>
<sequence length="129" mass="15688">MPANRDKKTGKWNCQFYYTDWTGKKVKKMKRGFETKKEAQDWERHFKLEKDSSLDMTSGDFYRRYEADVKPKVRENTWKSKVWVIEKKILPYFKNLMMRDITPRDVLAWQNEMRKMELKDGNSFKGTKS</sequence>
<dbReference type="InterPro" id="IPR028259">
    <property type="entry name" value="AP2-like_int_N"/>
</dbReference>
<dbReference type="InterPro" id="IPR010998">
    <property type="entry name" value="Integrase_recombinase_N"/>
</dbReference>
<evidence type="ECO:0000256" key="1">
    <source>
        <dbReference type="ARBA" id="ARBA00008857"/>
    </source>
</evidence>
<protein>
    <recommendedName>
        <fullName evidence="7">Site-specific integrase</fullName>
    </recommendedName>
</protein>
<feature type="domain" description="AP2-like integrase N-terminal" evidence="3">
    <location>
        <begin position="11"/>
        <end position="52"/>
    </location>
</feature>
<keyword evidence="2" id="KW-0238">DNA-binding</keyword>
<dbReference type="AlphaFoldDB" id="A0A174Z825"/>
<evidence type="ECO:0000313" key="6">
    <source>
        <dbReference type="Proteomes" id="UP000095780"/>
    </source>
</evidence>
<dbReference type="Proteomes" id="UP000095780">
    <property type="component" value="Unassembled WGS sequence"/>
</dbReference>
<dbReference type="Pfam" id="PF14657">
    <property type="entry name" value="Arm-DNA-bind_4"/>
    <property type="match status" value="1"/>
</dbReference>
<dbReference type="SUPFAM" id="SSF56349">
    <property type="entry name" value="DNA breaking-rejoining enzymes"/>
    <property type="match status" value="1"/>
</dbReference>
<evidence type="ECO:0008006" key="7">
    <source>
        <dbReference type="Google" id="ProtNLM"/>
    </source>
</evidence>
<dbReference type="InterPro" id="IPR011010">
    <property type="entry name" value="DNA_brk_join_enz"/>
</dbReference>
<evidence type="ECO:0000313" key="5">
    <source>
        <dbReference type="EMBL" id="CUQ83495.1"/>
    </source>
</evidence>
<dbReference type="EMBL" id="CZBV01000003">
    <property type="protein sequence ID" value="CUQ83495.1"/>
    <property type="molecule type" value="Genomic_DNA"/>
</dbReference>
<dbReference type="InterPro" id="IPR004107">
    <property type="entry name" value="Integrase_SAM-like_N"/>
</dbReference>
<dbReference type="GO" id="GO:0003677">
    <property type="term" value="F:DNA binding"/>
    <property type="evidence" value="ECO:0007669"/>
    <property type="project" value="UniProtKB-KW"/>
</dbReference>
<dbReference type="RefSeq" id="WP_055286643.1">
    <property type="nucleotide sequence ID" value="NZ_CABIXW010000003.1"/>
</dbReference>
<proteinExistence type="inferred from homology"/>
<evidence type="ECO:0000259" key="4">
    <source>
        <dbReference type="Pfam" id="PF14659"/>
    </source>
</evidence>